<dbReference type="PANTHER" id="PTHR11176">
    <property type="entry name" value="BOULE-RELATED"/>
    <property type="match status" value="1"/>
</dbReference>
<keyword evidence="5" id="KW-1185">Reference proteome</keyword>
<accession>A0ABN8MJH0</accession>
<evidence type="ECO:0000313" key="4">
    <source>
        <dbReference type="EMBL" id="CAH3029757.1"/>
    </source>
</evidence>
<dbReference type="EMBL" id="CALNXI010000590">
    <property type="protein sequence ID" value="CAH3029757.1"/>
    <property type="molecule type" value="Genomic_DNA"/>
</dbReference>
<comment type="caution">
    <text evidence="4">The sequence shown here is derived from an EMBL/GenBank/DDBJ whole genome shotgun (WGS) entry which is preliminary data.</text>
</comment>
<dbReference type="Pfam" id="PF00076">
    <property type="entry name" value="RRM_1"/>
    <property type="match status" value="2"/>
</dbReference>
<dbReference type="InterPro" id="IPR000504">
    <property type="entry name" value="RRM_dom"/>
</dbReference>
<sequence length="297" mass="34854">MQQSDVDKRVMITLKREETEGQALSELHEKDLLDYFSSYGKIQHVNWIRDRTTNAVKGYGFVTFYDTDSFKEAVKRKRHMLGGRQVNVFPATEREKNSSIQKRKIVVKRRRGWKGEMDLTRIQDYFSKFGEIENVDAKNLQIKGYMHITFKNEESVESILLDNQHDIDGEIMFVLRTHSSDQQWNQWRLEKELIHKLKILKDKEGLQVNEKMGTHVTVVIPKKFKHCINEESLEEHFSSYGEIEKAFILRNEVTMESKGCGMVTFKDSHVVKEILAAGKHKIDDVEMFVKKSLIDHE</sequence>
<protein>
    <recommendedName>
        <fullName evidence="3">RRM domain-containing protein</fullName>
    </recommendedName>
</protein>
<evidence type="ECO:0000256" key="1">
    <source>
        <dbReference type="ARBA" id="ARBA00022884"/>
    </source>
</evidence>
<feature type="domain" description="RRM" evidence="3">
    <location>
        <begin position="10"/>
        <end position="93"/>
    </location>
</feature>
<proteinExistence type="predicted"/>
<dbReference type="InterPro" id="IPR035979">
    <property type="entry name" value="RBD_domain_sf"/>
</dbReference>
<keyword evidence="1 2" id="KW-0694">RNA-binding</keyword>
<feature type="domain" description="RRM" evidence="3">
    <location>
        <begin position="217"/>
        <end position="297"/>
    </location>
</feature>
<evidence type="ECO:0000256" key="2">
    <source>
        <dbReference type="PROSITE-ProRule" id="PRU00176"/>
    </source>
</evidence>
<name>A0ABN8MJH0_9CNID</name>
<feature type="domain" description="RRM" evidence="3">
    <location>
        <begin position="103"/>
        <end position="179"/>
    </location>
</feature>
<dbReference type="Gene3D" id="3.30.70.330">
    <property type="match status" value="3"/>
</dbReference>
<reference evidence="4 5" key="1">
    <citation type="submission" date="2022-05" db="EMBL/GenBank/DDBJ databases">
        <authorList>
            <consortium name="Genoscope - CEA"/>
            <person name="William W."/>
        </authorList>
    </citation>
    <scope>NUCLEOTIDE SEQUENCE [LARGE SCALE GENOMIC DNA]</scope>
</reference>
<dbReference type="Proteomes" id="UP001159427">
    <property type="component" value="Unassembled WGS sequence"/>
</dbReference>
<dbReference type="PANTHER" id="PTHR11176:SF57">
    <property type="entry name" value="PROTEIN BOULE"/>
    <property type="match status" value="1"/>
</dbReference>
<organism evidence="4 5">
    <name type="scientific">Porites evermanni</name>
    <dbReference type="NCBI Taxonomy" id="104178"/>
    <lineage>
        <taxon>Eukaryota</taxon>
        <taxon>Metazoa</taxon>
        <taxon>Cnidaria</taxon>
        <taxon>Anthozoa</taxon>
        <taxon>Hexacorallia</taxon>
        <taxon>Scleractinia</taxon>
        <taxon>Fungiina</taxon>
        <taxon>Poritidae</taxon>
        <taxon>Porites</taxon>
    </lineage>
</organism>
<evidence type="ECO:0000259" key="3">
    <source>
        <dbReference type="PROSITE" id="PS50102"/>
    </source>
</evidence>
<dbReference type="InterPro" id="IPR012677">
    <property type="entry name" value="Nucleotide-bd_a/b_plait_sf"/>
</dbReference>
<dbReference type="SUPFAM" id="SSF54928">
    <property type="entry name" value="RNA-binding domain, RBD"/>
    <property type="match status" value="3"/>
</dbReference>
<dbReference type="SMART" id="SM00360">
    <property type="entry name" value="RRM"/>
    <property type="match status" value="3"/>
</dbReference>
<dbReference type="PROSITE" id="PS50102">
    <property type="entry name" value="RRM"/>
    <property type="match status" value="3"/>
</dbReference>
<gene>
    <name evidence="4" type="ORF">PEVE_00036724</name>
</gene>
<evidence type="ECO:0000313" key="5">
    <source>
        <dbReference type="Proteomes" id="UP001159427"/>
    </source>
</evidence>